<feature type="transmembrane region" description="Helical" evidence="10">
    <location>
        <begin position="128"/>
        <end position="146"/>
    </location>
</feature>
<keyword evidence="6 12" id="KW-0418">Kinase</keyword>
<keyword evidence="7" id="KW-0067">ATP-binding</keyword>
<feature type="transmembrane region" description="Helical" evidence="10">
    <location>
        <begin position="104"/>
        <end position="122"/>
    </location>
</feature>
<evidence type="ECO:0000256" key="6">
    <source>
        <dbReference type="ARBA" id="ARBA00022777"/>
    </source>
</evidence>
<dbReference type="Pfam" id="PF23539">
    <property type="entry name" value="DUF7134"/>
    <property type="match status" value="1"/>
</dbReference>
<sequence>MRVDVLRVRRADVAVAAVVTVLTVTPALVPYVQPWWFVTLVVLMSVPVLWRRRAILTTGTIVGSATTLAAIAATSLPQSVLVLPYGMLVCTYTFAAADLSRVRRATGIAGAAVGVAVSLVVPREDFETYRYVVTVIVAAYAFGLGARARRAEREAVRERERRIVEERAAAVARERTRIARDMHDIVTHSVGLILIQAETGPLVVRDHPEKAAAVFESIAAAGRDAVGQLRLILGALRGPDSPPEPTRGPQPGLGALPGLLDNARRAGLAASAEVRGEPGQLSRGVDVAAYRMVQESVTNTIRHAAARAVHVGVHWSGDTLRIEVADDGRGAREVREGYGMIGMRERVEACGGRLVVRPGGPGFTVTAILPIG</sequence>
<dbReference type="PANTHER" id="PTHR24421">
    <property type="entry name" value="NITRATE/NITRITE SENSOR PROTEIN NARX-RELATED"/>
    <property type="match status" value="1"/>
</dbReference>
<keyword evidence="10" id="KW-1133">Transmembrane helix</keyword>
<feature type="region of interest" description="Disordered" evidence="9">
    <location>
        <begin position="236"/>
        <end position="256"/>
    </location>
</feature>
<evidence type="ECO:0000313" key="13">
    <source>
        <dbReference type="Proteomes" id="UP001595868"/>
    </source>
</evidence>
<feature type="transmembrane region" description="Helical" evidence="10">
    <location>
        <begin position="55"/>
        <end position="73"/>
    </location>
</feature>
<dbReference type="InterPro" id="IPR011712">
    <property type="entry name" value="Sig_transdc_His_kin_sub3_dim/P"/>
</dbReference>
<evidence type="ECO:0000256" key="1">
    <source>
        <dbReference type="ARBA" id="ARBA00000085"/>
    </source>
</evidence>
<evidence type="ECO:0000256" key="4">
    <source>
        <dbReference type="ARBA" id="ARBA00022679"/>
    </source>
</evidence>
<dbReference type="SMART" id="SM00387">
    <property type="entry name" value="HATPase_c"/>
    <property type="match status" value="1"/>
</dbReference>
<accession>A0ABV8KVL3</accession>
<dbReference type="InterPro" id="IPR055558">
    <property type="entry name" value="DUF7134"/>
</dbReference>
<evidence type="ECO:0000256" key="2">
    <source>
        <dbReference type="ARBA" id="ARBA00012438"/>
    </source>
</evidence>
<keyword evidence="5" id="KW-0547">Nucleotide-binding</keyword>
<keyword evidence="8" id="KW-0902">Two-component regulatory system</keyword>
<evidence type="ECO:0000256" key="9">
    <source>
        <dbReference type="SAM" id="MobiDB-lite"/>
    </source>
</evidence>
<dbReference type="SUPFAM" id="SSF55874">
    <property type="entry name" value="ATPase domain of HSP90 chaperone/DNA topoisomerase II/histidine kinase"/>
    <property type="match status" value="1"/>
</dbReference>
<dbReference type="GO" id="GO:0016301">
    <property type="term" value="F:kinase activity"/>
    <property type="evidence" value="ECO:0007669"/>
    <property type="project" value="UniProtKB-KW"/>
</dbReference>
<feature type="transmembrane region" description="Helical" evidence="10">
    <location>
        <begin position="79"/>
        <end position="97"/>
    </location>
</feature>
<protein>
    <recommendedName>
        <fullName evidence="2">histidine kinase</fullName>
        <ecNumber evidence="2">2.7.13.3</ecNumber>
    </recommendedName>
</protein>
<evidence type="ECO:0000259" key="11">
    <source>
        <dbReference type="SMART" id="SM00387"/>
    </source>
</evidence>
<comment type="caution">
    <text evidence="12">The sequence shown here is derived from an EMBL/GenBank/DDBJ whole genome shotgun (WGS) entry which is preliminary data.</text>
</comment>
<keyword evidence="10" id="KW-0812">Transmembrane</keyword>
<feature type="domain" description="Histidine kinase/HSP90-like ATPase" evidence="11">
    <location>
        <begin position="284"/>
        <end position="371"/>
    </location>
</feature>
<reference evidence="13" key="1">
    <citation type="journal article" date="2019" name="Int. J. Syst. Evol. Microbiol.">
        <title>The Global Catalogue of Microorganisms (GCM) 10K type strain sequencing project: providing services to taxonomists for standard genome sequencing and annotation.</title>
        <authorList>
            <consortium name="The Broad Institute Genomics Platform"/>
            <consortium name="The Broad Institute Genome Sequencing Center for Infectious Disease"/>
            <person name="Wu L."/>
            <person name="Ma J."/>
        </authorList>
    </citation>
    <scope>NUCLEOTIDE SEQUENCE [LARGE SCALE GENOMIC DNA]</scope>
    <source>
        <strain evidence="13">2902at01</strain>
    </source>
</reference>
<comment type="catalytic activity">
    <reaction evidence="1">
        <text>ATP + protein L-histidine = ADP + protein N-phospho-L-histidine.</text>
        <dbReference type="EC" id="2.7.13.3"/>
    </reaction>
</comment>
<dbReference type="InterPro" id="IPR036890">
    <property type="entry name" value="HATPase_C_sf"/>
</dbReference>
<dbReference type="PANTHER" id="PTHR24421:SF10">
    <property type="entry name" value="NITRATE_NITRITE SENSOR PROTEIN NARQ"/>
    <property type="match status" value="1"/>
</dbReference>
<evidence type="ECO:0000313" key="12">
    <source>
        <dbReference type="EMBL" id="MFC4110250.1"/>
    </source>
</evidence>
<dbReference type="CDD" id="cd16917">
    <property type="entry name" value="HATPase_UhpB-NarQ-NarX-like"/>
    <property type="match status" value="1"/>
</dbReference>
<dbReference type="Pfam" id="PF02518">
    <property type="entry name" value="HATPase_c"/>
    <property type="match status" value="1"/>
</dbReference>
<feature type="transmembrane region" description="Helical" evidence="10">
    <location>
        <begin position="12"/>
        <end position="29"/>
    </location>
</feature>
<dbReference type="RefSeq" id="WP_377552493.1">
    <property type="nucleotide sequence ID" value="NZ_JBHSBN010000036.1"/>
</dbReference>
<evidence type="ECO:0000256" key="5">
    <source>
        <dbReference type="ARBA" id="ARBA00022741"/>
    </source>
</evidence>
<keyword evidence="13" id="KW-1185">Reference proteome</keyword>
<dbReference type="Proteomes" id="UP001595868">
    <property type="component" value="Unassembled WGS sequence"/>
</dbReference>
<dbReference type="Gene3D" id="1.20.5.1930">
    <property type="match status" value="1"/>
</dbReference>
<keyword evidence="4" id="KW-0808">Transferase</keyword>
<evidence type="ECO:0000256" key="10">
    <source>
        <dbReference type="SAM" id="Phobius"/>
    </source>
</evidence>
<keyword evidence="10" id="KW-0472">Membrane</keyword>
<dbReference type="EMBL" id="JBHSBN010000036">
    <property type="protein sequence ID" value="MFC4110250.1"/>
    <property type="molecule type" value="Genomic_DNA"/>
</dbReference>
<gene>
    <name evidence="12" type="ORF">ACFOX0_30560</name>
</gene>
<dbReference type="InterPro" id="IPR003594">
    <property type="entry name" value="HATPase_dom"/>
</dbReference>
<name>A0ABV8KVL3_9ACTN</name>
<dbReference type="EC" id="2.7.13.3" evidence="2"/>
<proteinExistence type="predicted"/>
<dbReference type="InterPro" id="IPR050482">
    <property type="entry name" value="Sensor_HK_TwoCompSys"/>
</dbReference>
<organism evidence="12 13">
    <name type="scientific">Micromonospora zhanjiangensis</name>
    <dbReference type="NCBI Taxonomy" id="1522057"/>
    <lineage>
        <taxon>Bacteria</taxon>
        <taxon>Bacillati</taxon>
        <taxon>Actinomycetota</taxon>
        <taxon>Actinomycetes</taxon>
        <taxon>Micromonosporales</taxon>
        <taxon>Micromonosporaceae</taxon>
        <taxon>Micromonospora</taxon>
    </lineage>
</organism>
<dbReference type="Gene3D" id="3.30.565.10">
    <property type="entry name" value="Histidine kinase-like ATPase, C-terminal domain"/>
    <property type="match status" value="1"/>
</dbReference>
<evidence type="ECO:0000256" key="3">
    <source>
        <dbReference type="ARBA" id="ARBA00022553"/>
    </source>
</evidence>
<evidence type="ECO:0000256" key="8">
    <source>
        <dbReference type="ARBA" id="ARBA00023012"/>
    </source>
</evidence>
<evidence type="ECO:0000256" key="7">
    <source>
        <dbReference type="ARBA" id="ARBA00022840"/>
    </source>
</evidence>
<keyword evidence="3" id="KW-0597">Phosphoprotein</keyword>
<dbReference type="Pfam" id="PF07730">
    <property type="entry name" value="HisKA_3"/>
    <property type="match status" value="1"/>
</dbReference>